<name>A0A9P1CSC8_9DINO</name>
<organism evidence="2">
    <name type="scientific">Cladocopium goreaui</name>
    <dbReference type="NCBI Taxonomy" id="2562237"/>
    <lineage>
        <taxon>Eukaryota</taxon>
        <taxon>Sar</taxon>
        <taxon>Alveolata</taxon>
        <taxon>Dinophyceae</taxon>
        <taxon>Suessiales</taxon>
        <taxon>Symbiodiniaceae</taxon>
        <taxon>Cladocopium</taxon>
    </lineage>
</organism>
<evidence type="ECO:0000313" key="3">
    <source>
        <dbReference type="EMBL" id="CAL4784751.1"/>
    </source>
</evidence>
<dbReference type="AlphaFoldDB" id="A0A9P1CSC8"/>
<reference evidence="3 4" key="2">
    <citation type="submission" date="2024-05" db="EMBL/GenBank/DDBJ databases">
        <authorList>
            <person name="Chen Y."/>
            <person name="Shah S."/>
            <person name="Dougan E. K."/>
            <person name="Thang M."/>
            <person name="Chan C."/>
        </authorList>
    </citation>
    <scope>NUCLEOTIDE SEQUENCE [LARGE SCALE GENOMIC DNA]</scope>
</reference>
<keyword evidence="4" id="KW-1185">Reference proteome</keyword>
<evidence type="ECO:0000313" key="4">
    <source>
        <dbReference type="Proteomes" id="UP001152797"/>
    </source>
</evidence>
<sequence length="185" mass="20350">MTMQAMPEQRQHWQQWQPVLSPSGAPLETAGRELRTGEMPSRTPGTVNAYSPENLKVKTYDQLAELCIPQVADAQWSSSEVAESQMPVACAATPSSACPRITLGAEIFKGQWRDSLGNQVFVCFEDELCKILVAHLSRPPRPDIKLSMWPVPFGGGWQCGNTVLDATCVTRHDHQGGTVLHQPNP</sequence>
<dbReference type="OrthoDB" id="10343261at2759"/>
<gene>
    <name evidence="2" type="ORF">C1SCF055_LOCUS23821</name>
</gene>
<reference evidence="2" key="1">
    <citation type="submission" date="2022-10" db="EMBL/GenBank/DDBJ databases">
        <authorList>
            <person name="Chen Y."/>
            <person name="Dougan E. K."/>
            <person name="Chan C."/>
            <person name="Rhodes N."/>
            <person name="Thang M."/>
        </authorList>
    </citation>
    <scope>NUCLEOTIDE SEQUENCE</scope>
</reference>
<dbReference type="EMBL" id="CAMXCT020002335">
    <property type="protein sequence ID" value="CAL1150814.1"/>
    <property type="molecule type" value="Genomic_DNA"/>
</dbReference>
<dbReference type="EMBL" id="CAMXCT030002335">
    <property type="protein sequence ID" value="CAL4784751.1"/>
    <property type="molecule type" value="Genomic_DNA"/>
</dbReference>
<evidence type="ECO:0000313" key="2">
    <source>
        <dbReference type="EMBL" id="CAI3997439.1"/>
    </source>
</evidence>
<protein>
    <submittedName>
        <fullName evidence="2">Uncharacterized protein</fullName>
    </submittedName>
</protein>
<comment type="caution">
    <text evidence="2">The sequence shown here is derived from an EMBL/GenBank/DDBJ whole genome shotgun (WGS) entry which is preliminary data.</text>
</comment>
<evidence type="ECO:0000256" key="1">
    <source>
        <dbReference type="SAM" id="MobiDB-lite"/>
    </source>
</evidence>
<dbReference type="Proteomes" id="UP001152797">
    <property type="component" value="Unassembled WGS sequence"/>
</dbReference>
<proteinExistence type="predicted"/>
<accession>A0A9P1CSC8</accession>
<feature type="region of interest" description="Disordered" evidence="1">
    <location>
        <begin position="1"/>
        <end position="28"/>
    </location>
</feature>
<dbReference type="EMBL" id="CAMXCT010002335">
    <property type="protein sequence ID" value="CAI3997439.1"/>
    <property type="molecule type" value="Genomic_DNA"/>
</dbReference>